<dbReference type="SUPFAM" id="SSF82171">
    <property type="entry name" value="DPP6 N-terminal domain-like"/>
    <property type="match status" value="1"/>
</dbReference>
<proteinExistence type="predicted"/>
<name>A0A6A4GM95_9AGAR</name>
<organism evidence="2 3">
    <name type="scientific">Gymnopus androsaceus JB14</name>
    <dbReference type="NCBI Taxonomy" id="1447944"/>
    <lineage>
        <taxon>Eukaryota</taxon>
        <taxon>Fungi</taxon>
        <taxon>Dikarya</taxon>
        <taxon>Basidiomycota</taxon>
        <taxon>Agaricomycotina</taxon>
        <taxon>Agaricomycetes</taxon>
        <taxon>Agaricomycetidae</taxon>
        <taxon>Agaricales</taxon>
        <taxon>Marasmiineae</taxon>
        <taxon>Omphalotaceae</taxon>
        <taxon>Gymnopus</taxon>
    </lineage>
</organism>
<keyword evidence="1" id="KW-1133">Transmembrane helix</keyword>
<evidence type="ECO:0000313" key="2">
    <source>
        <dbReference type="EMBL" id="KAE9386596.1"/>
    </source>
</evidence>
<keyword evidence="1" id="KW-0472">Membrane</keyword>
<dbReference type="Proteomes" id="UP000799118">
    <property type="component" value="Unassembled WGS sequence"/>
</dbReference>
<reference evidence="2" key="1">
    <citation type="journal article" date="2019" name="Environ. Microbiol.">
        <title>Fungal ecological strategies reflected in gene transcription - a case study of two litter decomposers.</title>
        <authorList>
            <person name="Barbi F."/>
            <person name="Kohler A."/>
            <person name="Barry K."/>
            <person name="Baskaran P."/>
            <person name="Daum C."/>
            <person name="Fauchery L."/>
            <person name="Ihrmark K."/>
            <person name="Kuo A."/>
            <person name="LaButti K."/>
            <person name="Lipzen A."/>
            <person name="Morin E."/>
            <person name="Grigoriev I.V."/>
            <person name="Henrissat B."/>
            <person name="Lindahl B."/>
            <person name="Martin F."/>
        </authorList>
    </citation>
    <scope>NUCLEOTIDE SEQUENCE</scope>
    <source>
        <strain evidence="2">JB14</strain>
    </source>
</reference>
<protein>
    <recommendedName>
        <fullName evidence="4">WD40 repeat-like protein</fullName>
    </recommendedName>
</protein>
<evidence type="ECO:0000313" key="3">
    <source>
        <dbReference type="Proteomes" id="UP000799118"/>
    </source>
</evidence>
<dbReference type="Gene3D" id="2.130.10.10">
    <property type="entry name" value="YVTN repeat-like/Quinoprotein amine dehydrogenase"/>
    <property type="match status" value="1"/>
</dbReference>
<evidence type="ECO:0008006" key="4">
    <source>
        <dbReference type="Google" id="ProtNLM"/>
    </source>
</evidence>
<dbReference type="OrthoDB" id="2953931at2759"/>
<dbReference type="EMBL" id="ML769865">
    <property type="protein sequence ID" value="KAE9386596.1"/>
    <property type="molecule type" value="Genomic_DNA"/>
</dbReference>
<accession>A0A6A4GM95</accession>
<keyword evidence="1" id="KW-0812">Transmembrane</keyword>
<gene>
    <name evidence="2" type="ORF">BT96DRAFT_1005933</name>
</gene>
<sequence>MISEWRESLSLQLSTLQTQGHKVKAVSLSPNSQWLAIGVEFAIYIWDMKQSITVRNFAFRFRGSTDMVSMRWTADSPDTPDVGTYLVCTHKDARIYTAVLTDVGYVGGGFRPVGAHSTALMSTTLSDRLIAVAYTDAVRILRFRIDEFQNIVWDNLGSLPRPPAAEDYLVENLAIQSVHSLSINSLLVSYGIPGGANTLVFTWRIKSLIPFNAEVQGVNQVSGFISDVSRKLNAILVTDTMDGAYKLYESGSSFHRRVYTPRFQNALGQRTVAQPVSSALFLDKDSILGTGVGQLVLWREDSNTLQNLVFRNHPTGVVESFSSAYDGTIDVGWIVCLINFPDRAEVILWHTVDINEEQLPVYLYILKTLHAHLLLIASTALAVAAYTVYLTLVQ</sequence>
<feature type="transmembrane region" description="Helical" evidence="1">
    <location>
        <begin position="369"/>
        <end position="392"/>
    </location>
</feature>
<keyword evidence="3" id="KW-1185">Reference proteome</keyword>
<evidence type="ECO:0000256" key="1">
    <source>
        <dbReference type="SAM" id="Phobius"/>
    </source>
</evidence>
<dbReference type="InterPro" id="IPR015943">
    <property type="entry name" value="WD40/YVTN_repeat-like_dom_sf"/>
</dbReference>
<dbReference type="AlphaFoldDB" id="A0A6A4GM95"/>